<evidence type="ECO:0000313" key="1">
    <source>
        <dbReference type="EMBL" id="KKN95703.1"/>
    </source>
</evidence>
<name>A0A0F9XTT1_9ZZZZ</name>
<accession>A0A0F9XTT1</accession>
<dbReference type="EMBL" id="LAZR01000069">
    <property type="protein sequence ID" value="KKN95703.1"/>
    <property type="molecule type" value="Genomic_DNA"/>
</dbReference>
<comment type="caution">
    <text evidence="1">The sequence shown here is derived from an EMBL/GenBank/DDBJ whole genome shotgun (WGS) entry which is preliminary data.</text>
</comment>
<proteinExistence type="predicted"/>
<organism evidence="1">
    <name type="scientific">marine sediment metagenome</name>
    <dbReference type="NCBI Taxonomy" id="412755"/>
    <lineage>
        <taxon>unclassified sequences</taxon>
        <taxon>metagenomes</taxon>
        <taxon>ecological metagenomes</taxon>
    </lineage>
</organism>
<dbReference type="AlphaFoldDB" id="A0A0F9XTT1"/>
<protein>
    <submittedName>
        <fullName evidence="1">Uncharacterized protein</fullName>
    </submittedName>
</protein>
<gene>
    <name evidence="1" type="ORF">LCGC14_0175720</name>
</gene>
<sequence>MDEYYNEAILKINTILNGDSNDEKGDLQDILSLVQQYKFSVDTALKEILEALKTSDTVVQKIYKTLS</sequence>
<reference evidence="1" key="1">
    <citation type="journal article" date="2015" name="Nature">
        <title>Complex archaea that bridge the gap between prokaryotes and eukaryotes.</title>
        <authorList>
            <person name="Spang A."/>
            <person name="Saw J.H."/>
            <person name="Jorgensen S.L."/>
            <person name="Zaremba-Niedzwiedzka K."/>
            <person name="Martijn J."/>
            <person name="Lind A.E."/>
            <person name="van Eijk R."/>
            <person name="Schleper C."/>
            <person name="Guy L."/>
            <person name="Ettema T.J."/>
        </authorList>
    </citation>
    <scope>NUCLEOTIDE SEQUENCE</scope>
</reference>